<feature type="domain" description="Ig-like" evidence="17">
    <location>
        <begin position="18"/>
        <end position="127"/>
    </location>
</feature>
<feature type="domain" description="Ig-like" evidence="17">
    <location>
        <begin position="137"/>
        <end position="245"/>
    </location>
</feature>
<keyword evidence="6 16" id="KW-0732">Signal</keyword>
<dbReference type="GO" id="GO:0002729">
    <property type="term" value="P:positive regulation of natural killer cell cytokine production"/>
    <property type="evidence" value="ECO:0007669"/>
    <property type="project" value="InterPro"/>
</dbReference>
<keyword evidence="10" id="KW-1133">Transmembrane helix</keyword>
<keyword evidence="7" id="KW-0677">Repeat</keyword>
<evidence type="ECO:0000256" key="6">
    <source>
        <dbReference type="ARBA" id="ARBA00022729"/>
    </source>
</evidence>
<keyword evidence="9" id="KW-0965">Cell junction</keyword>
<dbReference type="PANTHER" id="PTHR47011:SF1">
    <property type="entry name" value="CD226 ANTIGEN"/>
    <property type="match status" value="1"/>
</dbReference>
<dbReference type="FunFam" id="2.60.40.10:FF:000304">
    <property type="entry name" value="Nectin cell adhesion molecule 1"/>
    <property type="match status" value="1"/>
</dbReference>
<comment type="subunit">
    <text evidence="15">Cis- and trans-homodimer. Can form trans-heterodimers.</text>
</comment>
<name>A0A3P8VU29_CYNSE</name>
<keyword evidence="5" id="KW-0812">Transmembrane</keyword>
<dbReference type="InterPro" id="IPR036179">
    <property type="entry name" value="Ig-like_dom_sf"/>
</dbReference>
<evidence type="ECO:0000313" key="18">
    <source>
        <dbReference type="Ensembl" id="ENSCSEP00000015905.1"/>
    </source>
</evidence>
<evidence type="ECO:0000256" key="3">
    <source>
        <dbReference type="ARBA" id="ARBA00007810"/>
    </source>
</evidence>
<dbReference type="Pfam" id="PF07686">
    <property type="entry name" value="V-set"/>
    <property type="match status" value="1"/>
</dbReference>
<evidence type="ECO:0000256" key="10">
    <source>
        <dbReference type="ARBA" id="ARBA00022989"/>
    </source>
</evidence>
<reference evidence="18 19" key="1">
    <citation type="journal article" date="2014" name="Nat. Genet.">
        <title>Whole-genome sequence of a flatfish provides insights into ZW sex chromosome evolution and adaptation to a benthic lifestyle.</title>
        <authorList>
            <person name="Chen S."/>
            <person name="Zhang G."/>
            <person name="Shao C."/>
            <person name="Huang Q."/>
            <person name="Liu G."/>
            <person name="Zhang P."/>
            <person name="Song W."/>
            <person name="An N."/>
            <person name="Chalopin D."/>
            <person name="Volff J.N."/>
            <person name="Hong Y."/>
            <person name="Li Q."/>
            <person name="Sha Z."/>
            <person name="Zhou H."/>
            <person name="Xie M."/>
            <person name="Yu Q."/>
            <person name="Liu Y."/>
            <person name="Xiang H."/>
            <person name="Wang N."/>
            <person name="Wu K."/>
            <person name="Yang C."/>
            <person name="Zhou Q."/>
            <person name="Liao X."/>
            <person name="Yang L."/>
            <person name="Hu Q."/>
            <person name="Zhang J."/>
            <person name="Meng L."/>
            <person name="Jin L."/>
            <person name="Tian Y."/>
            <person name="Lian J."/>
            <person name="Yang J."/>
            <person name="Miao G."/>
            <person name="Liu S."/>
            <person name="Liang Z."/>
            <person name="Yan F."/>
            <person name="Li Y."/>
            <person name="Sun B."/>
            <person name="Zhang H."/>
            <person name="Zhang J."/>
            <person name="Zhu Y."/>
            <person name="Du M."/>
            <person name="Zhao Y."/>
            <person name="Schartl M."/>
            <person name="Tang Q."/>
            <person name="Wang J."/>
        </authorList>
    </citation>
    <scope>NUCLEOTIDE SEQUENCE</scope>
</reference>
<evidence type="ECO:0000259" key="17">
    <source>
        <dbReference type="PROSITE" id="PS50835"/>
    </source>
</evidence>
<keyword evidence="8" id="KW-0130">Cell adhesion</keyword>
<dbReference type="InterPro" id="IPR013106">
    <property type="entry name" value="Ig_V-set"/>
</dbReference>
<evidence type="ECO:0000256" key="16">
    <source>
        <dbReference type="SAM" id="SignalP"/>
    </source>
</evidence>
<evidence type="ECO:0000256" key="12">
    <source>
        <dbReference type="ARBA" id="ARBA00023157"/>
    </source>
</evidence>
<dbReference type="GO" id="GO:0005912">
    <property type="term" value="C:adherens junction"/>
    <property type="evidence" value="ECO:0007669"/>
    <property type="project" value="UniProtKB-SubCell"/>
</dbReference>
<dbReference type="GO" id="GO:0009897">
    <property type="term" value="C:external side of plasma membrane"/>
    <property type="evidence" value="ECO:0007669"/>
    <property type="project" value="TreeGrafter"/>
</dbReference>
<evidence type="ECO:0000256" key="2">
    <source>
        <dbReference type="ARBA" id="ARBA00004536"/>
    </source>
</evidence>
<sequence length="328" mass="37333">MDAVQKDHWYFVVLIFLPFLKVAVQQNEVVTVRLEEGMVLDCLCPWEGNLSLVSWTRIPDKNPVAIFHPDLGLAFSHQYLGRVEFLKTTPMDGSISIRNVTHQDIGTYSCSVQTFPRGPWTRNIQVEDLVGVDSPTPEVIVADVELVAVQNNNITITCNHTHNGTVYQSMLERMPYHQLWSIIGVCKQVEGDLVSEDYSDRGQVICEDSLDVQLHLTGVVQDDGGLYRCTFNTDLGMQTSTVLLTVVTQGTHTLEQHAAVNTRRYSYRRRKKKNWREEYRVKLQPAQRQASVALFIISTLVFTLDTFRSLPNLLIRHAVHYNSITPQC</sequence>
<comment type="similarity">
    <text evidence="3">Belongs to the nectin family.</text>
</comment>
<evidence type="ECO:0000256" key="8">
    <source>
        <dbReference type="ARBA" id="ARBA00022889"/>
    </source>
</evidence>
<evidence type="ECO:0000313" key="19">
    <source>
        <dbReference type="Proteomes" id="UP000265120"/>
    </source>
</evidence>
<evidence type="ECO:0000256" key="9">
    <source>
        <dbReference type="ARBA" id="ARBA00022949"/>
    </source>
</evidence>
<dbReference type="GO" id="GO:0007155">
    <property type="term" value="P:cell adhesion"/>
    <property type="evidence" value="ECO:0007669"/>
    <property type="project" value="UniProtKB-KW"/>
</dbReference>
<dbReference type="SMART" id="SM00409">
    <property type="entry name" value="IG"/>
    <property type="match status" value="2"/>
</dbReference>
<accession>A0A3P8VU29</accession>
<dbReference type="SUPFAM" id="SSF48726">
    <property type="entry name" value="Immunoglobulin"/>
    <property type="match status" value="2"/>
</dbReference>
<evidence type="ECO:0000256" key="11">
    <source>
        <dbReference type="ARBA" id="ARBA00023136"/>
    </source>
</evidence>
<evidence type="ECO:0000256" key="1">
    <source>
        <dbReference type="ARBA" id="ARBA00004251"/>
    </source>
</evidence>
<dbReference type="GO" id="GO:0050839">
    <property type="term" value="F:cell adhesion molecule binding"/>
    <property type="evidence" value="ECO:0007669"/>
    <property type="project" value="TreeGrafter"/>
</dbReference>
<reference evidence="18" key="3">
    <citation type="submission" date="2025-09" db="UniProtKB">
        <authorList>
            <consortium name="Ensembl"/>
        </authorList>
    </citation>
    <scope>IDENTIFICATION</scope>
</reference>
<keyword evidence="4" id="KW-1003">Cell membrane</keyword>
<comment type="function">
    <text evidence="14">Cell adhesion molecule that promotes cell-cell contacts and plays important roles in the development of the nervous system. Acts by forming homophilic or heterophilic trans-dimers.</text>
</comment>
<dbReference type="Ensembl" id="ENSCSET00000016103.1">
    <property type="protein sequence ID" value="ENSCSEP00000015905.1"/>
    <property type="gene ID" value="ENSCSEG00000010213.1"/>
</dbReference>
<dbReference type="Proteomes" id="UP000265120">
    <property type="component" value="Chromosome 3"/>
</dbReference>
<feature type="chain" id="PRO_5017955947" evidence="16">
    <location>
        <begin position="26"/>
        <end position="328"/>
    </location>
</feature>
<dbReference type="Gene3D" id="2.60.40.10">
    <property type="entry name" value="Immunoglobulins"/>
    <property type="match status" value="2"/>
</dbReference>
<keyword evidence="11" id="KW-0472">Membrane</keyword>
<dbReference type="PANTHER" id="PTHR47011">
    <property type="entry name" value="CD226 ANTIGEN"/>
    <property type="match status" value="1"/>
</dbReference>
<evidence type="ECO:0000256" key="4">
    <source>
        <dbReference type="ARBA" id="ARBA00022475"/>
    </source>
</evidence>
<dbReference type="GO" id="GO:0002891">
    <property type="term" value="P:positive regulation of immunoglobulin mediated immune response"/>
    <property type="evidence" value="ECO:0007669"/>
    <property type="project" value="TreeGrafter"/>
</dbReference>
<dbReference type="InterPro" id="IPR042842">
    <property type="entry name" value="CD226"/>
</dbReference>
<proteinExistence type="inferred from homology"/>
<feature type="signal peptide" evidence="16">
    <location>
        <begin position="1"/>
        <end position="25"/>
    </location>
</feature>
<dbReference type="AlphaFoldDB" id="A0A3P8VU29"/>
<organism evidence="18 19">
    <name type="scientific">Cynoglossus semilaevis</name>
    <name type="common">Tongue sole</name>
    <dbReference type="NCBI Taxonomy" id="244447"/>
    <lineage>
        <taxon>Eukaryota</taxon>
        <taxon>Metazoa</taxon>
        <taxon>Chordata</taxon>
        <taxon>Craniata</taxon>
        <taxon>Vertebrata</taxon>
        <taxon>Euteleostomi</taxon>
        <taxon>Actinopterygii</taxon>
        <taxon>Neopterygii</taxon>
        <taxon>Teleostei</taxon>
        <taxon>Neoteleostei</taxon>
        <taxon>Acanthomorphata</taxon>
        <taxon>Carangaria</taxon>
        <taxon>Pleuronectiformes</taxon>
        <taxon>Pleuronectoidei</taxon>
        <taxon>Cynoglossidae</taxon>
        <taxon>Cynoglossinae</taxon>
        <taxon>Cynoglossus</taxon>
    </lineage>
</organism>
<dbReference type="InterPro" id="IPR003599">
    <property type="entry name" value="Ig_sub"/>
</dbReference>
<evidence type="ECO:0000256" key="13">
    <source>
        <dbReference type="ARBA" id="ARBA00023180"/>
    </source>
</evidence>
<dbReference type="PROSITE" id="PS50835">
    <property type="entry name" value="IG_LIKE"/>
    <property type="match status" value="2"/>
</dbReference>
<evidence type="ECO:0000256" key="7">
    <source>
        <dbReference type="ARBA" id="ARBA00022737"/>
    </source>
</evidence>
<keyword evidence="19" id="KW-1185">Reference proteome</keyword>
<evidence type="ECO:0000256" key="15">
    <source>
        <dbReference type="ARBA" id="ARBA00062858"/>
    </source>
</evidence>
<keyword evidence="13" id="KW-0325">Glycoprotein</keyword>
<dbReference type="GeneTree" id="ENSGT00500000044993"/>
<keyword evidence="12" id="KW-1015">Disulfide bond</keyword>
<comment type="subcellular location">
    <subcellularLocation>
        <location evidence="2">Cell junction</location>
        <location evidence="2">Adherens junction</location>
    </subcellularLocation>
    <subcellularLocation>
        <location evidence="1">Cell membrane</location>
        <topology evidence="1">Single-pass type I membrane protein</topology>
    </subcellularLocation>
</comment>
<evidence type="ECO:0000256" key="14">
    <source>
        <dbReference type="ARBA" id="ARBA00058274"/>
    </source>
</evidence>
<protein>
    <submittedName>
        <fullName evidence="18">CD226 molecule</fullName>
    </submittedName>
</protein>
<evidence type="ECO:0000256" key="5">
    <source>
        <dbReference type="ARBA" id="ARBA00022692"/>
    </source>
</evidence>
<dbReference type="InterPro" id="IPR013783">
    <property type="entry name" value="Ig-like_fold"/>
</dbReference>
<reference evidence="18" key="2">
    <citation type="submission" date="2025-08" db="UniProtKB">
        <authorList>
            <consortium name="Ensembl"/>
        </authorList>
    </citation>
    <scope>IDENTIFICATION</scope>
</reference>
<dbReference type="InterPro" id="IPR007110">
    <property type="entry name" value="Ig-like_dom"/>
</dbReference>